<proteinExistence type="inferred from homology"/>
<evidence type="ECO:0000256" key="4">
    <source>
        <dbReference type="ARBA" id="ARBA00022618"/>
    </source>
</evidence>
<evidence type="ECO:0000256" key="5">
    <source>
        <dbReference type="ARBA" id="ARBA00022701"/>
    </source>
</evidence>
<evidence type="ECO:0000313" key="12">
    <source>
        <dbReference type="Proteomes" id="UP000298138"/>
    </source>
</evidence>
<sequence>MPPPPDFDSIWSPAKVFSPTPAKQASLQQKDWAYVDQFLASRFAPAPVPKFERNPDTLKALLAIASANEAADEEKLLERRVKERALEELKKQEADTETTRVGEPLLVTVEEHLTDEGRQRLNSVALLSVALGSASTDAQRLASQLIELSKQESAVEQQTIRIDSLFQRLQSDLATLRDSLHKLETGEENQLPPDLQKRITEWSRTSRHLRNKTEDYKERLESMEAEFNSSRVLEGLTVPALVQQEQEVLALKERVLDLESQAKAFQGLPPEKDLARLEVERVQQELRALEARREELYDSMLGS</sequence>
<dbReference type="GO" id="GO:0005819">
    <property type="term" value="C:spindle"/>
    <property type="evidence" value="ECO:0007669"/>
    <property type="project" value="UniProtKB-SubCell"/>
</dbReference>
<keyword evidence="4" id="KW-0132">Cell division</keyword>
<evidence type="ECO:0008006" key="13">
    <source>
        <dbReference type="Google" id="ProtNLM"/>
    </source>
</evidence>
<dbReference type="GO" id="GO:0005874">
    <property type="term" value="C:microtubule"/>
    <property type="evidence" value="ECO:0007669"/>
    <property type="project" value="UniProtKB-KW"/>
</dbReference>
<evidence type="ECO:0000256" key="1">
    <source>
        <dbReference type="ARBA" id="ARBA00004186"/>
    </source>
</evidence>
<dbReference type="InParanoid" id="A0A4V3SIH9"/>
<comment type="subcellular location">
    <subcellularLocation>
        <location evidence="1">Cytoplasm</location>
        <location evidence="1">Cytoskeleton</location>
        <location evidence="1">Spindle</location>
    </subcellularLocation>
</comment>
<dbReference type="GO" id="GO:0005829">
    <property type="term" value="C:cytosol"/>
    <property type="evidence" value="ECO:0007669"/>
    <property type="project" value="TreeGrafter"/>
</dbReference>
<dbReference type="Pfam" id="PF25762">
    <property type="entry name" value="HAUS1"/>
    <property type="match status" value="1"/>
</dbReference>
<keyword evidence="6" id="KW-0498">Mitosis</keyword>
<evidence type="ECO:0000256" key="7">
    <source>
        <dbReference type="ARBA" id="ARBA00023054"/>
    </source>
</evidence>
<evidence type="ECO:0000256" key="3">
    <source>
        <dbReference type="ARBA" id="ARBA00022490"/>
    </source>
</evidence>
<protein>
    <recommendedName>
        <fullName evidence="13">HAUS augmin-like complex subunit 1</fullName>
    </recommendedName>
</protein>
<dbReference type="GO" id="GO:0070652">
    <property type="term" value="C:HAUS complex"/>
    <property type="evidence" value="ECO:0007669"/>
    <property type="project" value="InterPro"/>
</dbReference>
<evidence type="ECO:0000256" key="2">
    <source>
        <dbReference type="ARBA" id="ARBA00005479"/>
    </source>
</evidence>
<dbReference type="PANTHER" id="PTHR31570:SF1">
    <property type="entry name" value="HAUS AUGMIN-LIKE COMPLEX SUBUNIT 1"/>
    <property type="match status" value="1"/>
</dbReference>
<gene>
    <name evidence="11" type="ORF">EX30DRAFT_341769</name>
</gene>
<evidence type="ECO:0000256" key="9">
    <source>
        <dbReference type="ARBA" id="ARBA00023306"/>
    </source>
</evidence>
<keyword evidence="5" id="KW-0493">Microtubule</keyword>
<evidence type="ECO:0000256" key="10">
    <source>
        <dbReference type="SAM" id="Coils"/>
    </source>
</evidence>
<dbReference type="PANTHER" id="PTHR31570">
    <property type="entry name" value="HAUS AUGMIN-LIKE COMPLEX SUBUNIT 1"/>
    <property type="match status" value="1"/>
</dbReference>
<reference evidence="11 12" key="1">
    <citation type="submission" date="2019-04" db="EMBL/GenBank/DDBJ databases">
        <title>Comparative genomics and transcriptomics to analyze fruiting body development in filamentous ascomycetes.</title>
        <authorList>
            <consortium name="DOE Joint Genome Institute"/>
            <person name="Lutkenhaus R."/>
            <person name="Traeger S."/>
            <person name="Breuer J."/>
            <person name="Kuo A."/>
            <person name="Lipzen A."/>
            <person name="Pangilinan J."/>
            <person name="Dilworth D."/>
            <person name="Sandor L."/>
            <person name="Poggeler S."/>
            <person name="Barry K."/>
            <person name="Grigoriev I.V."/>
            <person name="Nowrousian M."/>
        </authorList>
    </citation>
    <scope>NUCLEOTIDE SEQUENCE [LARGE SCALE GENOMIC DNA]</scope>
    <source>
        <strain evidence="11 12">CBS 389.68</strain>
    </source>
</reference>
<keyword evidence="8" id="KW-0206">Cytoskeleton</keyword>
<dbReference type="Proteomes" id="UP000298138">
    <property type="component" value="Unassembled WGS sequence"/>
</dbReference>
<evidence type="ECO:0000256" key="6">
    <source>
        <dbReference type="ARBA" id="ARBA00022776"/>
    </source>
</evidence>
<dbReference type="GO" id="GO:0051301">
    <property type="term" value="P:cell division"/>
    <property type="evidence" value="ECO:0007669"/>
    <property type="project" value="UniProtKB-KW"/>
</dbReference>
<keyword evidence="3" id="KW-0963">Cytoplasm</keyword>
<accession>A0A4V3SIH9</accession>
<name>A0A4V3SIH9_9PEZI</name>
<dbReference type="EMBL" id="ML220126">
    <property type="protein sequence ID" value="TGZ80205.1"/>
    <property type="molecule type" value="Genomic_DNA"/>
</dbReference>
<feature type="coiled-coil region" evidence="10">
    <location>
        <begin position="206"/>
        <end position="299"/>
    </location>
</feature>
<dbReference type="OrthoDB" id="5372507at2759"/>
<dbReference type="GO" id="GO:0051225">
    <property type="term" value="P:spindle assembly"/>
    <property type="evidence" value="ECO:0007669"/>
    <property type="project" value="InterPro"/>
</dbReference>
<comment type="similarity">
    <text evidence="2">Belongs to the HAUS1 family.</text>
</comment>
<keyword evidence="12" id="KW-1185">Reference proteome</keyword>
<keyword evidence="7 10" id="KW-0175">Coiled coil</keyword>
<evidence type="ECO:0000256" key="8">
    <source>
        <dbReference type="ARBA" id="ARBA00023212"/>
    </source>
</evidence>
<keyword evidence="9" id="KW-0131">Cell cycle</keyword>
<dbReference type="InterPro" id="IPR026243">
    <property type="entry name" value="HAUS1"/>
</dbReference>
<evidence type="ECO:0000313" key="11">
    <source>
        <dbReference type="EMBL" id="TGZ80205.1"/>
    </source>
</evidence>
<dbReference type="AlphaFoldDB" id="A0A4V3SIH9"/>
<organism evidence="11 12">
    <name type="scientific">Ascodesmis nigricans</name>
    <dbReference type="NCBI Taxonomy" id="341454"/>
    <lineage>
        <taxon>Eukaryota</taxon>
        <taxon>Fungi</taxon>
        <taxon>Dikarya</taxon>
        <taxon>Ascomycota</taxon>
        <taxon>Pezizomycotina</taxon>
        <taxon>Pezizomycetes</taxon>
        <taxon>Pezizales</taxon>
        <taxon>Ascodesmidaceae</taxon>
        <taxon>Ascodesmis</taxon>
    </lineage>
</organism>